<dbReference type="Gene3D" id="1.20.120.1750">
    <property type="match status" value="1"/>
</dbReference>
<feature type="region of interest" description="Disordered" evidence="7">
    <location>
        <begin position="352"/>
        <end position="413"/>
    </location>
</feature>
<gene>
    <name evidence="9" type="ORF">ASPZODRAFT_131126</name>
</gene>
<evidence type="ECO:0000256" key="2">
    <source>
        <dbReference type="ARBA" id="ARBA00022723"/>
    </source>
</evidence>
<dbReference type="PROSITE" id="PS51873">
    <property type="entry name" value="TRIAD"/>
    <property type="match status" value="1"/>
</dbReference>
<feature type="region of interest" description="Disordered" evidence="7">
    <location>
        <begin position="544"/>
        <end position="570"/>
    </location>
</feature>
<dbReference type="VEuPathDB" id="FungiDB:ASPZODRAFT_131126"/>
<dbReference type="GO" id="GO:0008270">
    <property type="term" value="F:zinc ion binding"/>
    <property type="evidence" value="ECO:0007669"/>
    <property type="project" value="UniProtKB-KW"/>
</dbReference>
<keyword evidence="4" id="KW-0863">Zinc-finger</keyword>
<dbReference type="GO" id="GO:0016567">
    <property type="term" value="P:protein ubiquitination"/>
    <property type="evidence" value="ECO:0007669"/>
    <property type="project" value="InterPro"/>
</dbReference>
<evidence type="ECO:0000256" key="5">
    <source>
        <dbReference type="ARBA" id="ARBA00022786"/>
    </source>
</evidence>
<dbReference type="InterPro" id="IPR031127">
    <property type="entry name" value="E3_UB_ligase_RBR"/>
</dbReference>
<dbReference type="Proteomes" id="UP000184188">
    <property type="component" value="Unassembled WGS sequence"/>
</dbReference>
<dbReference type="PANTHER" id="PTHR11685">
    <property type="entry name" value="RBR FAMILY RING FINGER AND IBR DOMAIN-CONTAINING"/>
    <property type="match status" value="1"/>
</dbReference>
<dbReference type="GeneID" id="34609138"/>
<keyword evidence="2" id="KW-0479">Metal-binding</keyword>
<evidence type="ECO:0000256" key="6">
    <source>
        <dbReference type="ARBA" id="ARBA00022833"/>
    </source>
</evidence>
<feature type="domain" description="RING-type" evidence="8">
    <location>
        <begin position="119"/>
        <end position="335"/>
    </location>
</feature>
<organism evidence="9 10">
    <name type="scientific">Penicilliopsis zonata CBS 506.65</name>
    <dbReference type="NCBI Taxonomy" id="1073090"/>
    <lineage>
        <taxon>Eukaryota</taxon>
        <taxon>Fungi</taxon>
        <taxon>Dikarya</taxon>
        <taxon>Ascomycota</taxon>
        <taxon>Pezizomycotina</taxon>
        <taxon>Eurotiomycetes</taxon>
        <taxon>Eurotiomycetidae</taxon>
        <taxon>Eurotiales</taxon>
        <taxon>Aspergillaceae</taxon>
        <taxon>Penicilliopsis</taxon>
    </lineage>
</organism>
<evidence type="ECO:0000313" key="9">
    <source>
        <dbReference type="EMBL" id="OJJ47590.1"/>
    </source>
</evidence>
<dbReference type="AlphaFoldDB" id="A0A1L9SK53"/>
<evidence type="ECO:0000256" key="7">
    <source>
        <dbReference type="SAM" id="MobiDB-lite"/>
    </source>
</evidence>
<evidence type="ECO:0000256" key="4">
    <source>
        <dbReference type="ARBA" id="ARBA00022771"/>
    </source>
</evidence>
<evidence type="ECO:0000313" key="10">
    <source>
        <dbReference type="Proteomes" id="UP000184188"/>
    </source>
</evidence>
<feature type="region of interest" description="Disordered" evidence="7">
    <location>
        <begin position="479"/>
        <end position="499"/>
    </location>
</feature>
<keyword evidence="3" id="KW-0677">Repeat</keyword>
<feature type="region of interest" description="Disordered" evidence="7">
    <location>
        <begin position="82"/>
        <end position="117"/>
    </location>
</feature>
<keyword evidence="5" id="KW-0833">Ubl conjugation pathway</keyword>
<dbReference type="RefSeq" id="XP_022582100.1">
    <property type="nucleotide sequence ID" value="XM_022722673.1"/>
</dbReference>
<keyword evidence="6" id="KW-0862">Zinc</keyword>
<protein>
    <recommendedName>
        <fullName evidence="8">RING-type domain-containing protein</fullName>
    </recommendedName>
</protein>
<dbReference type="GO" id="GO:0004842">
    <property type="term" value="F:ubiquitin-protein transferase activity"/>
    <property type="evidence" value="ECO:0007669"/>
    <property type="project" value="InterPro"/>
</dbReference>
<evidence type="ECO:0000256" key="1">
    <source>
        <dbReference type="ARBA" id="ARBA00022679"/>
    </source>
</evidence>
<accession>A0A1L9SK53</accession>
<dbReference type="EMBL" id="KV878340">
    <property type="protein sequence ID" value="OJJ47590.1"/>
    <property type="molecule type" value="Genomic_DNA"/>
</dbReference>
<reference evidence="10" key="1">
    <citation type="journal article" date="2017" name="Genome Biol.">
        <title>Comparative genomics reveals high biological diversity and specific adaptations in the industrially and medically important fungal genus Aspergillus.</title>
        <authorList>
            <person name="de Vries R.P."/>
            <person name="Riley R."/>
            <person name="Wiebenga A."/>
            <person name="Aguilar-Osorio G."/>
            <person name="Amillis S."/>
            <person name="Uchima C.A."/>
            <person name="Anderluh G."/>
            <person name="Asadollahi M."/>
            <person name="Askin M."/>
            <person name="Barry K."/>
            <person name="Battaglia E."/>
            <person name="Bayram O."/>
            <person name="Benocci T."/>
            <person name="Braus-Stromeyer S.A."/>
            <person name="Caldana C."/>
            <person name="Canovas D."/>
            <person name="Cerqueira G.C."/>
            <person name="Chen F."/>
            <person name="Chen W."/>
            <person name="Choi C."/>
            <person name="Clum A."/>
            <person name="Dos Santos R.A."/>
            <person name="Damasio A.R."/>
            <person name="Diallinas G."/>
            <person name="Emri T."/>
            <person name="Fekete E."/>
            <person name="Flipphi M."/>
            <person name="Freyberg S."/>
            <person name="Gallo A."/>
            <person name="Gournas C."/>
            <person name="Habgood R."/>
            <person name="Hainaut M."/>
            <person name="Harispe M.L."/>
            <person name="Henrissat B."/>
            <person name="Hilden K.S."/>
            <person name="Hope R."/>
            <person name="Hossain A."/>
            <person name="Karabika E."/>
            <person name="Karaffa L."/>
            <person name="Karanyi Z."/>
            <person name="Krasevec N."/>
            <person name="Kuo A."/>
            <person name="Kusch H."/>
            <person name="LaButti K."/>
            <person name="Lagendijk E.L."/>
            <person name="Lapidus A."/>
            <person name="Levasseur A."/>
            <person name="Lindquist E."/>
            <person name="Lipzen A."/>
            <person name="Logrieco A.F."/>
            <person name="MacCabe A."/>
            <person name="Maekelae M.R."/>
            <person name="Malavazi I."/>
            <person name="Melin P."/>
            <person name="Meyer V."/>
            <person name="Mielnichuk N."/>
            <person name="Miskei M."/>
            <person name="Molnar A.P."/>
            <person name="Mule G."/>
            <person name="Ngan C.Y."/>
            <person name="Orejas M."/>
            <person name="Orosz E."/>
            <person name="Ouedraogo J.P."/>
            <person name="Overkamp K.M."/>
            <person name="Park H.-S."/>
            <person name="Perrone G."/>
            <person name="Piumi F."/>
            <person name="Punt P.J."/>
            <person name="Ram A.F."/>
            <person name="Ramon A."/>
            <person name="Rauscher S."/>
            <person name="Record E."/>
            <person name="Riano-Pachon D.M."/>
            <person name="Robert V."/>
            <person name="Roehrig J."/>
            <person name="Ruller R."/>
            <person name="Salamov A."/>
            <person name="Salih N.S."/>
            <person name="Samson R.A."/>
            <person name="Sandor E."/>
            <person name="Sanguinetti M."/>
            <person name="Schuetze T."/>
            <person name="Sepcic K."/>
            <person name="Shelest E."/>
            <person name="Sherlock G."/>
            <person name="Sophianopoulou V."/>
            <person name="Squina F.M."/>
            <person name="Sun H."/>
            <person name="Susca A."/>
            <person name="Todd R.B."/>
            <person name="Tsang A."/>
            <person name="Unkles S.E."/>
            <person name="van de Wiele N."/>
            <person name="van Rossen-Uffink D."/>
            <person name="Oliveira J.V."/>
            <person name="Vesth T.C."/>
            <person name="Visser J."/>
            <person name="Yu J.-H."/>
            <person name="Zhou M."/>
            <person name="Andersen M.R."/>
            <person name="Archer D.B."/>
            <person name="Baker S.E."/>
            <person name="Benoit I."/>
            <person name="Brakhage A.A."/>
            <person name="Braus G.H."/>
            <person name="Fischer R."/>
            <person name="Frisvad J.C."/>
            <person name="Goldman G.H."/>
            <person name="Houbraken J."/>
            <person name="Oakley B."/>
            <person name="Pocsi I."/>
            <person name="Scazzocchio C."/>
            <person name="Seiboth B."/>
            <person name="vanKuyk P.A."/>
            <person name="Wortman J."/>
            <person name="Dyer P.S."/>
            <person name="Grigoriev I.V."/>
        </authorList>
    </citation>
    <scope>NUCLEOTIDE SEQUENCE [LARGE SCALE GENOMIC DNA]</scope>
    <source>
        <strain evidence="10">CBS 506.65</strain>
    </source>
</reference>
<proteinExistence type="predicted"/>
<keyword evidence="10" id="KW-1185">Reference proteome</keyword>
<sequence>MDSSNERRASPLSSTASGWYPRRCFSLLRQTIIASLRGRRSHREDQTIANNMEVCPSAATEAAPETEVITAAGTDVEITEAVPSESSVDVPLHPAQPETANDASELSDDDTPKSYEDEGPPPCYICDMRIETEPIIPCRSCKNPCCRVCVRKMFSEACTKLIAMPPKCCVTVPLAIGRLVLSPEEVASFKEKHDEWRTPNPTYCPDPICSAFIPNHYYLEQACDISDLPTPPSSVTTTPPKTPQQFSCPKCEVQICSSCKKLAHPLGNCSGPDAGDLELKKLLKQWGYKRCPKCRTAVRRMWGCAQMQCLCGAQWCWHCVGPYEICRNRPCPAEQESEAFDREINLAAWERMNPGQPYPEDQDDEEDEDTEENEDNGDQTMNQAENTDQFQNETDADPSVSTDTTPAITPEEPLVNLDILWNWEEGDEEIFGNEPGSGFQDQFHCEHWFDGSKLYLDPTLHYECEHCWKMVFPPLPKEVDGEKNDSTASTSSDTRIEQPQEETDFNLCNLCVLILCGDCRKKDEAVEKPTIDAAVRLHNAQLVEVLSDEPPNPGESEDKIAEVEEVEEGS</sequence>
<dbReference type="SUPFAM" id="SSF57850">
    <property type="entry name" value="RING/U-box"/>
    <property type="match status" value="1"/>
</dbReference>
<evidence type="ECO:0000259" key="8">
    <source>
        <dbReference type="PROSITE" id="PS51873"/>
    </source>
</evidence>
<feature type="compositionally biased region" description="Polar residues" evidence="7">
    <location>
        <begin position="381"/>
        <end position="407"/>
    </location>
</feature>
<feature type="compositionally biased region" description="Acidic residues" evidence="7">
    <location>
        <begin position="360"/>
        <end position="377"/>
    </location>
</feature>
<evidence type="ECO:0000256" key="3">
    <source>
        <dbReference type="ARBA" id="ARBA00022737"/>
    </source>
</evidence>
<name>A0A1L9SK53_9EURO</name>
<keyword evidence="1" id="KW-0808">Transferase</keyword>
<dbReference type="OrthoDB" id="10009520at2759"/>
<dbReference type="STRING" id="1073090.A0A1L9SK53"/>
<dbReference type="InterPro" id="IPR044066">
    <property type="entry name" value="TRIAD_supradom"/>
</dbReference>